<proteinExistence type="predicted"/>
<dbReference type="InterPro" id="IPR053234">
    <property type="entry name" value="RPM1_Interactor"/>
</dbReference>
<dbReference type="PANTHER" id="PTHR33443">
    <property type="entry name" value="ZGC:112980"/>
    <property type="match status" value="1"/>
</dbReference>
<protein>
    <submittedName>
        <fullName evidence="1">Uncharacterized protein</fullName>
    </submittedName>
</protein>
<gene>
    <name evidence="1" type="ORF">ZIOFF_007305</name>
</gene>
<evidence type="ECO:0000313" key="1">
    <source>
        <dbReference type="EMBL" id="KAG6533436.1"/>
    </source>
</evidence>
<sequence>MNSRHGHEEDDDCYEIPPVDFTRKLNLGLPSDDVILLAEKGPIALRDFPHPRPLCANFPFDTTAHERYCCQCFCCVCEVAAPCSNWTGDDGHCNASIKEQN</sequence>
<dbReference type="Proteomes" id="UP000734854">
    <property type="component" value="Unassembled WGS sequence"/>
</dbReference>
<evidence type="ECO:0000313" key="2">
    <source>
        <dbReference type="Proteomes" id="UP000734854"/>
    </source>
</evidence>
<accession>A0A8J5I3P0</accession>
<organism evidence="1 2">
    <name type="scientific">Zingiber officinale</name>
    <name type="common">Ginger</name>
    <name type="synonym">Amomum zingiber</name>
    <dbReference type="NCBI Taxonomy" id="94328"/>
    <lineage>
        <taxon>Eukaryota</taxon>
        <taxon>Viridiplantae</taxon>
        <taxon>Streptophyta</taxon>
        <taxon>Embryophyta</taxon>
        <taxon>Tracheophyta</taxon>
        <taxon>Spermatophyta</taxon>
        <taxon>Magnoliopsida</taxon>
        <taxon>Liliopsida</taxon>
        <taxon>Zingiberales</taxon>
        <taxon>Zingiberaceae</taxon>
        <taxon>Zingiber</taxon>
    </lineage>
</organism>
<reference evidence="1 2" key="1">
    <citation type="submission" date="2020-08" db="EMBL/GenBank/DDBJ databases">
        <title>Plant Genome Project.</title>
        <authorList>
            <person name="Zhang R.-G."/>
        </authorList>
    </citation>
    <scope>NUCLEOTIDE SEQUENCE [LARGE SCALE GENOMIC DNA]</scope>
    <source>
        <tissue evidence="1">Rhizome</tissue>
    </source>
</reference>
<keyword evidence="2" id="KW-1185">Reference proteome</keyword>
<dbReference type="EMBL" id="JACMSC010000002">
    <property type="protein sequence ID" value="KAG6533436.1"/>
    <property type="molecule type" value="Genomic_DNA"/>
</dbReference>
<dbReference type="AlphaFoldDB" id="A0A8J5I3P0"/>
<dbReference type="PANTHER" id="PTHR33443:SF35">
    <property type="entry name" value="VQ DOMAIN-CONTAINING PROTEIN"/>
    <property type="match status" value="1"/>
</dbReference>
<comment type="caution">
    <text evidence="1">The sequence shown here is derived from an EMBL/GenBank/DDBJ whole genome shotgun (WGS) entry which is preliminary data.</text>
</comment>
<name>A0A8J5I3P0_ZINOF</name>